<feature type="non-terminal residue" evidence="1">
    <location>
        <position position="392"/>
    </location>
</feature>
<dbReference type="Gene3D" id="1.25.40.10">
    <property type="entry name" value="Tetratricopeptide repeat domain"/>
    <property type="match status" value="1"/>
</dbReference>
<dbReference type="PANTHER" id="PTHR11102">
    <property type="entry name" value="SEL-1-LIKE PROTEIN"/>
    <property type="match status" value="1"/>
</dbReference>
<proteinExistence type="predicted"/>
<dbReference type="SMART" id="SM00671">
    <property type="entry name" value="SEL1"/>
    <property type="match status" value="3"/>
</dbReference>
<dbReference type="AlphaFoldDB" id="A0A382IJ65"/>
<dbReference type="InterPro" id="IPR050767">
    <property type="entry name" value="Sel1_AlgK"/>
</dbReference>
<accession>A0A382IJ65</accession>
<dbReference type="Pfam" id="PF08238">
    <property type="entry name" value="Sel1"/>
    <property type="match status" value="3"/>
</dbReference>
<dbReference type="EMBL" id="UINC01067690">
    <property type="protein sequence ID" value="SVB99598.1"/>
    <property type="molecule type" value="Genomic_DNA"/>
</dbReference>
<protein>
    <submittedName>
        <fullName evidence="1">Uncharacterized protein</fullName>
    </submittedName>
</protein>
<organism evidence="1">
    <name type="scientific">marine metagenome</name>
    <dbReference type="NCBI Taxonomy" id="408172"/>
    <lineage>
        <taxon>unclassified sequences</taxon>
        <taxon>metagenomes</taxon>
        <taxon>ecological metagenomes</taxon>
    </lineage>
</organism>
<dbReference type="PANTHER" id="PTHR11102:SF160">
    <property type="entry name" value="ERAD-ASSOCIATED E3 UBIQUITIN-PROTEIN LIGASE COMPONENT HRD3"/>
    <property type="match status" value="1"/>
</dbReference>
<sequence>MTEKKKAGLWDRTKDVATTYTGTFIVIMILNQLLFFGFCLNPICIIAAMPHVLLITVFVGSIINKIGGWGERGLAKKTLNTVGKKLDDIGETIGSASEEILESTKKLRDTQCKEHLQSTIDGLRKLQEIQAKYKDEGNEIPETLKESIAEFKESIAELQTEIEHTQKESEGSKEGTPISDQEFTEALAKIRIDENLDKEKQSKVERDKLIDKKIENVKAKLASRTKDRTKDVEFKDDERSARKILIKLNEYSKKGNDKEPFKSIKLSAEQGNAEAQNNLGEMYQFGISVSQDYKEAIKWFRKAAKQGDADAQCNLGSICHEGVGYSQNYGEAFEWFKKSAEQGHSRSQWRLAAAYEFGQGVSQNDWEALKWYKKSAEQGNASAQFLLGLAYD</sequence>
<name>A0A382IJ65_9ZZZZ</name>
<gene>
    <name evidence="1" type="ORF">METZ01_LOCUS252452</name>
</gene>
<dbReference type="SUPFAM" id="SSF81901">
    <property type="entry name" value="HCP-like"/>
    <property type="match status" value="1"/>
</dbReference>
<evidence type="ECO:0000313" key="1">
    <source>
        <dbReference type="EMBL" id="SVB99598.1"/>
    </source>
</evidence>
<dbReference type="InterPro" id="IPR011990">
    <property type="entry name" value="TPR-like_helical_dom_sf"/>
</dbReference>
<reference evidence="1" key="1">
    <citation type="submission" date="2018-05" db="EMBL/GenBank/DDBJ databases">
        <authorList>
            <person name="Lanie J.A."/>
            <person name="Ng W.-L."/>
            <person name="Kazmierczak K.M."/>
            <person name="Andrzejewski T.M."/>
            <person name="Davidsen T.M."/>
            <person name="Wayne K.J."/>
            <person name="Tettelin H."/>
            <person name="Glass J.I."/>
            <person name="Rusch D."/>
            <person name="Podicherti R."/>
            <person name="Tsui H.-C.T."/>
            <person name="Winkler M.E."/>
        </authorList>
    </citation>
    <scope>NUCLEOTIDE SEQUENCE</scope>
</reference>
<dbReference type="InterPro" id="IPR006597">
    <property type="entry name" value="Sel1-like"/>
</dbReference>